<name>A0A0P6WZ60_9BACI</name>
<evidence type="ECO:0000313" key="2">
    <source>
        <dbReference type="Proteomes" id="UP000050398"/>
    </source>
</evidence>
<reference evidence="1 2" key="1">
    <citation type="submission" date="2015-08" db="EMBL/GenBank/DDBJ databases">
        <title>Draft Genome Sequence of Bacillus vietnamensis UCD-SED5.</title>
        <authorList>
            <person name="Lee R.D."/>
            <person name="Jospin G."/>
            <person name="Lang J.M."/>
            <person name="Coil D.A."/>
            <person name="Eisen J.A."/>
        </authorList>
    </citation>
    <scope>NUCLEOTIDE SEQUENCE [LARGE SCALE GENOMIC DNA]</scope>
    <source>
        <strain evidence="1 2">UCD-SED5</strain>
    </source>
</reference>
<comment type="caution">
    <text evidence="1">The sequence shown here is derived from an EMBL/GenBank/DDBJ whole genome shotgun (WGS) entry which is preliminary data.</text>
</comment>
<evidence type="ECO:0008006" key="3">
    <source>
        <dbReference type="Google" id="ProtNLM"/>
    </source>
</evidence>
<dbReference type="RefSeq" id="WP_060670709.1">
    <property type="nucleotide sequence ID" value="NZ_JBCNGU010000028.1"/>
</dbReference>
<dbReference type="InterPro" id="IPR017263">
    <property type="entry name" value="UCP037692"/>
</dbReference>
<dbReference type="eggNOG" id="ENOG5032YTI">
    <property type="taxonomic scope" value="Bacteria"/>
</dbReference>
<accession>A0A0P6WZ60</accession>
<dbReference type="AlphaFoldDB" id="A0A0P6WZ60"/>
<proteinExistence type="predicted"/>
<dbReference type="PIRSF" id="PIRSF037692">
    <property type="entry name" value="UCP037692"/>
    <property type="match status" value="1"/>
</dbReference>
<dbReference type="OrthoDB" id="2736244at2"/>
<dbReference type="Proteomes" id="UP000050398">
    <property type="component" value="Unassembled WGS sequence"/>
</dbReference>
<sequence>MIQHFQFKNMYENKQLPGWTFSFYYSGTKYTGTYHKDGRIEWTGPNPPADKEEVLKKQLHELMLFHVYE</sequence>
<evidence type="ECO:0000313" key="1">
    <source>
        <dbReference type="EMBL" id="KPL61653.1"/>
    </source>
</evidence>
<dbReference type="Pfam" id="PF17277">
    <property type="entry name" value="DUF5342"/>
    <property type="match status" value="1"/>
</dbReference>
<organism evidence="1 2">
    <name type="scientific">Rossellomorea vietnamensis</name>
    <dbReference type="NCBI Taxonomy" id="218284"/>
    <lineage>
        <taxon>Bacteria</taxon>
        <taxon>Bacillati</taxon>
        <taxon>Bacillota</taxon>
        <taxon>Bacilli</taxon>
        <taxon>Bacillales</taxon>
        <taxon>Bacillaceae</taxon>
        <taxon>Rossellomorea</taxon>
    </lineage>
</organism>
<gene>
    <name evidence="1" type="ORF">AM506_02680</name>
</gene>
<protein>
    <recommendedName>
        <fullName evidence="3">YheE family protein</fullName>
    </recommendedName>
</protein>
<dbReference type="EMBL" id="LIXZ01000001">
    <property type="protein sequence ID" value="KPL61653.1"/>
    <property type="molecule type" value="Genomic_DNA"/>
</dbReference>
<dbReference type="PATRIC" id="fig|218284.4.peg.567"/>